<name>A0AAV9AVS3_ACOGR</name>
<feature type="compositionally biased region" description="Gly residues" evidence="1">
    <location>
        <begin position="372"/>
        <end position="381"/>
    </location>
</feature>
<dbReference type="PANTHER" id="PTHR23024:SF589">
    <property type="entry name" value="CARBOXYLESTERASE 17-RELATED"/>
    <property type="match status" value="1"/>
</dbReference>
<feature type="compositionally biased region" description="Gly residues" evidence="1">
    <location>
        <begin position="388"/>
        <end position="398"/>
    </location>
</feature>
<dbReference type="PANTHER" id="PTHR23024">
    <property type="entry name" value="ARYLACETAMIDE DEACETYLASE"/>
    <property type="match status" value="1"/>
</dbReference>
<organism evidence="3 4">
    <name type="scientific">Acorus gramineus</name>
    <name type="common">Dwarf sweet flag</name>
    <dbReference type="NCBI Taxonomy" id="55184"/>
    <lineage>
        <taxon>Eukaryota</taxon>
        <taxon>Viridiplantae</taxon>
        <taxon>Streptophyta</taxon>
        <taxon>Embryophyta</taxon>
        <taxon>Tracheophyta</taxon>
        <taxon>Spermatophyta</taxon>
        <taxon>Magnoliopsida</taxon>
        <taxon>Liliopsida</taxon>
        <taxon>Acoraceae</taxon>
        <taxon>Acorus</taxon>
    </lineage>
</organism>
<proteinExistence type="predicted"/>
<evidence type="ECO:0000259" key="2">
    <source>
        <dbReference type="Pfam" id="PF07859"/>
    </source>
</evidence>
<evidence type="ECO:0000256" key="1">
    <source>
        <dbReference type="SAM" id="MobiDB-lite"/>
    </source>
</evidence>
<dbReference type="Gene3D" id="3.40.50.1820">
    <property type="entry name" value="alpha/beta hydrolase"/>
    <property type="match status" value="1"/>
</dbReference>
<dbReference type="Proteomes" id="UP001179952">
    <property type="component" value="Unassembled WGS sequence"/>
</dbReference>
<dbReference type="InterPro" id="IPR029058">
    <property type="entry name" value="AB_hydrolase_fold"/>
</dbReference>
<keyword evidence="4" id="KW-1185">Reference proteome</keyword>
<dbReference type="EMBL" id="JAUJYN010000006">
    <property type="protein sequence ID" value="KAK1268097.1"/>
    <property type="molecule type" value="Genomic_DNA"/>
</dbReference>
<feature type="region of interest" description="Disordered" evidence="1">
    <location>
        <begin position="312"/>
        <end position="398"/>
    </location>
</feature>
<evidence type="ECO:0000313" key="3">
    <source>
        <dbReference type="EMBL" id="KAK1268097.1"/>
    </source>
</evidence>
<dbReference type="InterPro" id="IPR013094">
    <property type="entry name" value="AB_hydrolase_3"/>
</dbReference>
<reference evidence="3" key="1">
    <citation type="journal article" date="2023" name="Nat. Commun.">
        <title>Diploid and tetraploid genomes of Acorus and the evolution of monocots.</title>
        <authorList>
            <person name="Ma L."/>
            <person name="Liu K.W."/>
            <person name="Li Z."/>
            <person name="Hsiao Y.Y."/>
            <person name="Qi Y."/>
            <person name="Fu T."/>
            <person name="Tang G.D."/>
            <person name="Zhang D."/>
            <person name="Sun W.H."/>
            <person name="Liu D.K."/>
            <person name="Li Y."/>
            <person name="Chen G.Z."/>
            <person name="Liu X.D."/>
            <person name="Liao X.Y."/>
            <person name="Jiang Y.T."/>
            <person name="Yu X."/>
            <person name="Hao Y."/>
            <person name="Huang J."/>
            <person name="Zhao X.W."/>
            <person name="Ke S."/>
            <person name="Chen Y.Y."/>
            <person name="Wu W.L."/>
            <person name="Hsu J.L."/>
            <person name="Lin Y.F."/>
            <person name="Huang M.D."/>
            <person name="Li C.Y."/>
            <person name="Huang L."/>
            <person name="Wang Z.W."/>
            <person name="Zhao X."/>
            <person name="Zhong W.Y."/>
            <person name="Peng D.H."/>
            <person name="Ahmad S."/>
            <person name="Lan S."/>
            <person name="Zhang J.S."/>
            <person name="Tsai W.C."/>
            <person name="Van de Peer Y."/>
            <person name="Liu Z.J."/>
        </authorList>
    </citation>
    <scope>NUCLEOTIDE SEQUENCE</scope>
    <source>
        <strain evidence="3">SCP</strain>
    </source>
</reference>
<dbReference type="Pfam" id="PF07859">
    <property type="entry name" value="Abhydrolase_3"/>
    <property type="match status" value="1"/>
</dbReference>
<dbReference type="SUPFAM" id="SSF53474">
    <property type="entry name" value="alpha/beta-Hydrolases"/>
    <property type="match status" value="1"/>
</dbReference>
<comment type="caution">
    <text evidence="3">The sequence shown here is derived from an EMBL/GenBank/DDBJ whole genome shotgun (WGS) entry which is preliminary data.</text>
</comment>
<feature type="domain" description="Alpha/beta hydrolase fold-3" evidence="2">
    <location>
        <begin position="73"/>
        <end position="289"/>
    </location>
</feature>
<dbReference type="GO" id="GO:0016787">
    <property type="term" value="F:hydrolase activity"/>
    <property type="evidence" value="ECO:0007669"/>
    <property type="project" value="InterPro"/>
</dbReference>
<evidence type="ECO:0000313" key="4">
    <source>
        <dbReference type="Proteomes" id="UP001179952"/>
    </source>
</evidence>
<dbReference type="InterPro" id="IPR050466">
    <property type="entry name" value="Carboxylest/Gibb_receptor"/>
</dbReference>
<sequence>MEPTTMQVKHDFFPFIRVYADGHVERFKGTDVVPPSIDPLSPVSSKDILINPSTCLSLRLYLPNRHPNKLPLLIYFHGGGFCTESAASPTYHNHLTTLSSDAHIAIASVDYRRAPEHPLPVAYDDSWEALQWVASQAQAREREPWLRHHVDLARVFLGGDSAGGNICHHVAMRVGAEGGLRIEGMVLVHPYFWASAGADALTEEERARHEMIWKLICPTLAGFDDPRVNPFGLGAPSLAGLGCARVMVCVAEKDFMCEWGRRYGEGLKSSGWMGEVEVVESEGEEHVFHLIDPGCDSSKGLMKRRFTSQSIHLQNPIPNSPPSPIQTLLNPLPLNPIEETQSGPSDHGLRPVRAVEVPHRPQGAGFRRRVGRAGGGRGAGDWGRSRDGGGGGGSGGAE</sequence>
<protein>
    <submittedName>
        <fullName evidence="3">Carboxylesterase 2</fullName>
    </submittedName>
</protein>
<feature type="compositionally biased region" description="Low complexity" evidence="1">
    <location>
        <begin position="325"/>
        <end position="336"/>
    </location>
</feature>
<accession>A0AAV9AVS3</accession>
<reference evidence="3" key="2">
    <citation type="submission" date="2023-06" db="EMBL/GenBank/DDBJ databases">
        <authorList>
            <person name="Ma L."/>
            <person name="Liu K.-W."/>
            <person name="Li Z."/>
            <person name="Hsiao Y.-Y."/>
            <person name="Qi Y."/>
            <person name="Fu T."/>
            <person name="Tang G."/>
            <person name="Zhang D."/>
            <person name="Sun W.-H."/>
            <person name="Liu D.-K."/>
            <person name="Li Y."/>
            <person name="Chen G.-Z."/>
            <person name="Liu X.-D."/>
            <person name="Liao X.-Y."/>
            <person name="Jiang Y.-T."/>
            <person name="Yu X."/>
            <person name="Hao Y."/>
            <person name="Huang J."/>
            <person name="Zhao X.-W."/>
            <person name="Ke S."/>
            <person name="Chen Y.-Y."/>
            <person name="Wu W.-L."/>
            <person name="Hsu J.-L."/>
            <person name="Lin Y.-F."/>
            <person name="Huang M.-D."/>
            <person name="Li C.-Y."/>
            <person name="Huang L."/>
            <person name="Wang Z.-W."/>
            <person name="Zhao X."/>
            <person name="Zhong W.-Y."/>
            <person name="Peng D.-H."/>
            <person name="Ahmad S."/>
            <person name="Lan S."/>
            <person name="Zhang J.-S."/>
            <person name="Tsai W.-C."/>
            <person name="Van De Peer Y."/>
            <person name="Liu Z.-J."/>
        </authorList>
    </citation>
    <scope>NUCLEOTIDE SEQUENCE</scope>
    <source>
        <strain evidence="3">SCP</strain>
        <tissue evidence="3">Leaves</tissue>
    </source>
</reference>
<dbReference type="AlphaFoldDB" id="A0AAV9AVS3"/>
<gene>
    <name evidence="3" type="ORF">QJS04_geneDACA005317</name>
</gene>